<dbReference type="Proteomes" id="UP000307956">
    <property type="component" value="Unassembled WGS sequence"/>
</dbReference>
<dbReference type="AlphaFoldDB" id="A0A4S4AMV1"/>
<dbReference type="RefSeq" id="WP_136385204.1">
    <property type="nucleotide sequence ID" value="NZ_SSOD01000008.1"/>
</dbReference>
<evidence type="ECO:0000313" key="1">
    <source>
        <dbReference type="EMBL" id="THF60930.1"/>
    </source>
</evidence>
<dbReference type="InterPro" id="IPR009363">
    <property type="entry name" value="Phage_Mu_Gp16"/>
</dbReference>
<gene>
    <name evidence="1" type="ORF">E6O51_11925</name>
</gene>
<organism evidence="1 2">
    <name type="scientific">Pseudothauera rhizosphaerae</name>
    <dbReference type="NCBI Taxonomy" id="2565932"/>
    <lineage>
        <taxon>Bacteria</taxon>
        <taxon>Pseudomonadati</taxon>
        <taxon>Pseudomonadota</taxon>
        <taxon>Betaproteobacteria</taxon>
        <taxon>Rhodocyclales</taxon>
        <taxon>Zoogloeaceae</taxon>
        <taxon>Pseudothauera</taxon>
    </lineage>
</organism>
<accession>A0A4S4AMV1</accession>
<dbReference type="EMBL" id="SSOD01000008">
    <property type="protein sequence ID" value="THF60930.1"/>
    <property type="molecule type" value="Genomic_DNA"/>
</dbReference>
<reference evidence="1 2" key="1">
    <citation type="submission" date="2019-04" db="EMBL/GenBank/DDBJ databases">
        <title>Azoarcus rhizosphaerae sp. nov. isolated from rhizosphere of Ficus religiosa.</title>
        <authorList>
            <person name="Lin S.-Y."/>
            <person name="Hameed A."/>
            <person name="Hsu Y.-H."/>
            <person name="Young C.-C."/>
        </authorList>
    </citation>
    <scope>NUCLEOTIDE SEQUENCE [LARGE SCALE GENOMIC DNA]</scope>
    <source>
        <strain evidence="1 2">CC-YHH848</strain>
    </source>
</reference>
<protein>
    <submittedName>
        <fullName evidence="1">DUF1018 domain-containing protein</fullName>
    </submittedName>
</protein>
<name>A0A4S4AMV1_9RHOO</name>
<proteinExistence type="predicted"/>
<dbReference type="Pfam" id="PF06252">
    <property type="entry name" value="GemA"/>
    <property type="match status" value="1"/>
</dbReference>
<keyword evidence="2" id="KW-1185">Reference proteome</keyword>
<sequence>MAASAPLAAQIAARKRAIFAACKAAGLDDDARRAVIYQVTGRHRSLTDCTLADLNAVLDHLNRGQQGYQGRKRVTPAPERAALLGKVDAMLAELHRVTGQVHTLRYADAIAKRNGWAECVDFADEKALRNIVGALNRTLQFKKAGN</sequence>
<comment type="caution">
    <text evidence="1">The sequence shown here is derived from an EMBL/GenBank/DDBJ whole genome shotgun (WGS) entry which is preliminary data.</text>
</comment>
<evidence type="ECO:0000313" key="2">
    <source>
        <dbReference type="Proteomes" id="UP000307956"/>
    </source>
</evidence>
<dbReference type="OrthoDB" id="8527850at2"/>